<feature type="domain" description="Transposase IS4 N-terminal" evidence="2">
    <location>
        <begin position="1"/>
        <end position="55"/>
    </location>
</feature>
<accession>A0ABS4XKG1</accession>
<dbReference type="EMBL" id="JAGIOJ010000001">
    <property type="protein sequence ID" value="MBP2396991.1"/>
    <property type="molecule type" value="Genomic_DNA"/>
</dbReference>
<dbReference type="Pfam" id="PF13006">
    <property type="entry name" value="Nterm_IS4"/>
    <property type="match status" value="1"/>
</dbReference>
<reference evidence="3 4" key="1">
    <citation type="submission" date="2021-03" db="EMBL/GenBank/DDBJ databases">
        <title>Sequencing the genomes of 1000 actinobacteria strains.</title>
        <authorList>
            <person name="Klenk H.-P."/>
        </authorList>
    </citation>
    <scope>NUCLEOTIDE SEQUENCE [LARGE SCALE GENOMIC DNA]</scope>
    <source>
        <strain evidence="3 4">DSM 20168</strain>
    </source>
</reference>
<keyword evidence="4" id="KW-1185">Reference proteome</keyword>
<dbReference type="InterPro" id="IPR012337">
    <property type="entry name" value="RNaseH-like_sf"/>
</dbReference>
<evidence type="ECO:0000259" key="2">
    <source>
        <dbReference type="Pfam" id="PF13006"/>
    </source>
</evidence>
<evidence type="ECO:0000313" key="3">
    <source>
        <dbReference type="EMBL" id="MBP2396991.1"/>
    </source>
</evidence>
<gene>
    <name evidence="3" type="ORF">JOF39_000072</name>
</gene>
<dbReference type="Pfam" id="PF01609">
    <property type="entry name" value="DDE_Tnp_1"/>
    <property type="match status" value="1"/>
</dbReference>
<dbReference type="Proteomes" id="UP001195422">
    <property type="component" value="Unassembled WGS sequence"/>
</dbReference>
<dbReference type="InterPro" id="IPR002559">
    <property type="entry name" value="Transposase_11"/>
</dbReference>
<evidence type="ECO:0000259" key="1">
    <source>
        <dbReference type="Pfam" id="PF01609"/>
    </source>
</evidence>
<evidence type="ECO:0008006" key="5">
    <source>
        <dbReference type="Google" id="ProtNLM"/>
    </source>
</evidence>
<dbReference type="SUPFAM" id="SSF53098">
    <property type="entry name" value="Ribonuclease H-like"/>
    <property type="match status" value="1"/>
</dbReference>
<name>A0ABS4XKG1_GLUPR</name>
<evidence type="ECO:0000313" key="4">
    <source>
        <dbReference type="Proteomes" id="UP001195422"/>
    </source>
</evidence>
<protein>
    <recommendedName>
        <fullName evidence="5">Transposase IS4-like domain-containing protein</fullName>
    </recommendedName>
</protein>
<feature type="domain" description="Transposase IS4-like" evidence="1">
    <location>
        <begin position="73"/>
        <end position="185"/>
    </location>
</feature>
<proteinExistence type="predicted"/>
<comment type="caution">
    <text evidence="3">The sequence shown here is derived from an EMBL/GenBank/DDBJ whole genome shotgun (WGS) entry which is preliminary data.</text>
</comment>
<dbReference type="InterPro" id="IPR024473">
    <property type="entry name" value="Transposases_IS4_N"/>
</dbReference>
<organism evidence="3 4">
    <name type="scientific">Glutamicibacter protophormiae</name>
    <name type="common">Brevibacterium protophormiae</name>
    <dbReference type="NCBI Taxonomy" id="37930"/>
    <lineage>
        <taxon>Bacteria</taxon>
        <taxon>Bacillati</taxon>
        <taxon>Actinomycetota</taxon>
        <taxon>Actinomycetes</taxon>
        <taxon>Micrococcales</taxon>
        <taxon>Micrococcaceae</taxon>
        <taxon>Glutamicibacter</taxon>
    </lineage>
</organism>
<sequence length="222" mass="24354">MIYFILALILYPHASYTEVFTKLTQHTGLLLLRATSPALAQARIGLDVKPLRWLFGQLRGPEQTLHAPAFFGRYRACAIDGTILPLPDTPKILAKYHKQAGNHGGTGYPQARLLALVDCATRSISDAVFGPTSIGETTYAPQLVPSMRPDMLILADRNFASAKLLHEIAAQGVGFLVRVKNGRNLPVHQILTDGSYYSTLAGVPVRVLNARITLHTDREEKT</sequence>